<name>A0AAW6E6W6_9FIRM</name>
<evidence type="ECO:0000313" key="1">
    <source>
        <dbReference type="EMBL" id="MDB8742774.1"/>
    </source>
</evidence>
<protein>
    <submittedName>
        <fullName evidence="1">Virulence protein</fullName>
    </submittedName>
</protein>
<accession>A0AAW6E6W6</accession>
<comment type="caution">
    <text evidence="1">The sequence shown here is derived from an EMBL/GenBank/DDBJ whole genome shotgun (WGS) entry which is preliminary data.</text>
</comment>
<gene>
    <name evidence="1" type="ORF">PNV70_11950</name>
</gene>
<sequence length="229" mass="25956">MELNFHVNGAERKRLVQTISDWLGVTARYCGAPTFNYEVDYFKIDRDGNLSFDDRADSEVIERLLEHIYDEGFDIDQSHTEEADTETDELCAVCVSMPRSLFTDSNLENLKALIAAKGSLIKKVLGVDDLPLEVTDTKVSFPWFPATPTPDEMNAYDSFICKLCEMARNQSRVNSSEKPIENEKYAFRCFLLRLGFIGAEYKTARKILLRNLSGSSAFRNGGVQHEISE</sequence>
<reference evidence="1" key="1">
    <citation type="submission" date="2023-01" db="EMBL/GenBank/DDBJ databases">
        <title>Human gut microbiome strain richness.</title>
        <authorList>
            <person name="Chen-Liaw A."/>
        </authorList>
    </citation>
    <scope>NUCLEOTIDE SEQUENCE</scope>
    <source>
        <strain evidence="1">D59st1_B8_D59t2_181005</strain>
    </source>
</reference>
<dbReference type="RefSeq" id="WP_195551978.1">
    <property type="nucleotide sequence ID" value="NZ_JADMNX010000009.1"/>
</dbReference>
<dbReference type="Proteomes" id="UP001211421">
    <property type="component" value="Unassembled WGS sequence"/>
</dbReference>
<proteinExistence type="predicted"/>
<organism evidence="1 2">
    <name type="scientific">Ruminococcus bicirculans</name>
    <name type="common">ex Wegman et al. 2014</name>
    <dbReference type="NCBI Taxonomy" id="1160721"/>
    <lineage>
        <taxon>Bacteria</taxon>
        <taxon>Bacillati</taxon>
        <taxon>Bacillota</taxon>
        <taxon>Clostridia</taxon>
        <taxon>Eubacteriales</taxon>
        <taxon>Oscillospiraceae</taxon>
        <taxon>Ruminococcus</taxon>
    </lineage>
</organism>
<evidence type="ECO:0000313" key="2">
    <source>
        <dbReference type="Proteomes" id="UP001211421"/>
    </source>
</evidence>
<dbReference type="AlphaFoldDB" id="A0AAW6E6W6"/>
<dbReference type="EMBL" id="JAQMLS010000009">
    <property type="protein sequence ID" value="MDB8742774.1"/>
    <property type="molecule type" value="Genomic_DNA"/>
</dbReference>